<proteinExistence type="predicted"/>
<name>A0A0F8Z303_9ZZZZ</name>
<evidence type="ECO:0000313" key="1">
    <source>
        <dbReference type="EMBL" id="KKK88147.1"/>
    </source>
</evidence>
<dbReference type="AlphaFoldDB" id="A0A0F8Z303"/>
<sequence>MTFPANVGPPKLGVWLKDFPANPPNPAFALATPAFAAATPTGGDFSVYWRDGSGSFNVSQSVKAWSAQNYDDGTGVLATLGMNKYAVMWFYLDVDDNDLLAQFGRDTYNSLAGAEEEAAPATAPDHINLHSRLIGRLAFQKNDSVAADVASVFTTILSTTAVSDHGNLSGLSDNDHPQYALLSSASTNFSGGSLSASAGFDGGLSGSNVVGLVTSASHALIVDVALSDTFSI</sequence>
<feature type="non-terminal residue" evidence="1">
    <location>
        <position position="232"/>
    </location>
</feature>
<organism evidence="1">
    <name type="scientific">marine sediment metagenome</name>
    <dbReference type="NCBI Taxonomy" id="412755"/>
    <lineage>
        <taxon>unclassified sequences</taxon>
        <taxon>metagenomes</taxon>
        <taxon>ecological metagenomes</taxon>
    </lineage>
</organism>
<accession>A0A0F8Z303</accession>
<gene>
    <name evidence="1" type="ORF">LCGC14_2746110</name>
</gene>
<protein>
    <submittedName>
        <fullName evidence="1">Uncharacterized protein</fullName>
    </submittedName>
</protein>
<comment type="caution">
    <text evidence="1">The sequence shown here is derived from an EMBL/GenBank/DDBJ whole genome shotgun (WGS) entry which is preliminary data.</text>
</comment>
<reference evidence="1" key="1">
    <citation type="journal article" date="2015" name="Nature">
        <title>Complex archaea that bridge the gap between prokaryotes and eukaryotes.</title>
        <authorList>
            <person name="Spang A."/>
            <person name="Saw J.H."/>
            <person name="Jorgensen S.L."/>
            <person name="Zaremba-Niedzwiedzka K."/>
            <person name="Martijn J."/>
            <person name="Lind A.E."/>
            <person name="van Eijk R."/>
            <person name="Schleper C."/>
            <person name="Guy L."/>
            <person name="Ettema T.J."/>
        </authorList>
    </citation>
    <scope>NUCLEOTIDE SEQUENCE</scope>
</reference>
<dbReference type="EMBL" id="LAZR01050087">
    <property type="protein sequence ID" value="KKK88147.1"/>
    <property type="molecule type" value="Genomic_DNA"/>
</dbReference>